<keyword evidence="1" id="KW-0812">Transmembrane</keyword>
<accession>D5EI85</accession>
<keyword evidence="1" id="KW-1133">Transmembrane helix</keyword>
<keyword evidence="3" id="KW-1185">Reference proteome</keyword>
<dbReference type="OrthoDB" id="9803265at2"/>
<dbReference type="AlphaFoldDB" id="D5EI85"/>
<dbReference type="KEGG" id="caa:Caka_3112"/>
<feature type="transmembrane region" description="Helical" evidence="1">
    <location>
        <begin position="49"/>
        <end position="69"/>
    </location>
</feature>
<dbReference type="EMBL" id="CP001998">
    <property type="protein sequence ID" value="ADE56125.1"/>
    <property type="molecule type" value="Genomic_DNA"/>
</dbReference>
<organism evidence="2 3">
    <name type="scientific">Coraliomargarita akajimensis (strain DSM 45221 / IAM 15411 / JCM 23193 / KCTC 12865 / 04OKA010-24)</name>
    <dbReference type="NCBI Taxonomy" id="583355"/>
    <lineage>
        <taxon>Bacteria</taxon>
        <taxon>Pseudomonadati</taxon>
        <taxon>Verrucomicrobiota</taxon>
        <taxon>Opitutia</taxon>
        <taxon>Puniceicoccales</taxon>
        <taxon>Coraliomargaritaceae</taxon>
        <taxon>Coraliomargarita</taxon>
    </lineage>
</organism>
<dbReference type="HOGENOM" id="CLU_100966_0_0_0"/>
<feature type="transmembrane region" description="Helical" evidence="1">
    <location>
        <begin position="98"/>
        <end position="131"/>
    </location>
</feature>
<gene>
    <name evidence="2" type="ordered locus">Caka_3112</name>
</gene>
<dbReference type="RefSeq" id="WP_013044841.1">
    <property type="nucleotide sequence ID" value="NC_014008.1"/>
</dbReference>
<protein>
    <recommendedName>
        <fullName evidence="4">DUF4956 domain-containing protein</fullName>
    </recommendedName>
</protein>
<evidence type="ECO:0000313" key="2">
    <source>
        <dbReference type="EMBL" id="ADE56125.1"/>
    </source>
</evidence>
<reference evidence="2 3" key="1">
    <citation type="journal article" date="2010" name="Stand. Genomic Sci.">
        <title>Complete genome sequence of Coraliomargarita akajimensis type strain (04OKA010-24).</title>
        <authorList>
            <person name="Mavromatis K."/>
            <person name="Abt B."/>
            <person name="Brambilla E."/>
            <person name="Lapidus A."/>
            <person name="Copeland A."/>
            <person name="Deshpande S."/>
            <person name="Nolan M."/>
            <person name="Lucas S."/>
            <person name="Tice H."/>
            <person name="Cheng J.F."/>
            <person name="Han C."/>
            <person name="Detter J.C."/>
            <person name="Woyke T."/>
            <person name="Goodwin L."/>
            <person name="Pitluck S."/>
            <person name="Held B."/>
            <person name="Brettin T."/>
            <person name="Tapia R."/>
            <person name="Ivanova N."/>
            <person name="Mikhailova N."/>
            <person name="Pati A."/>
            <person name="Liolios K."/>
            <person name="Chen A."/>
            <person name="Palaniappan K."/>
            <person name="Land M."/>
            <person name="Hauser L."/>
            <person name="Chang Y.J."/>
            <person name="Jeffries C.D."/>
            <person name="Rohde M."/>
            <person name="Goker M."/>
            <person name="Bristow J."/>
            <person name="Eisen J.A."/>
            <person name="Markowitz V."/>
            <person name="Hugenholtz P."/>
            <person name="Klenk H.P."/>
            <person name="Kyrpides N.C."/>
        </authorList>
    </citation>
    <scope>NUCLEOTIDE SEQUENCE [LARGE SCALE GENOMIC DNA]</scope>
    <source>
        <strain evidence="3">DSM 45221 / IAM 15411 / JCM 23193 / KCTC 12865</strain>
    </source>
</reference>
<dbReference type="STRING" id="583355.Caka_3112"/>
<evidence type="ECO:0008006" key="4">
    <source>
        <dbReference type="Google" id="ProtNLM"/>
    </source>
</evidence>
<sequence>MEDLQTLLGPSRLLNFSEVLVAFSVAFILSSVITSVYRYTHHGLSYSRVFVQAMLLASITSCMMIMVIGNNLARGLGILGALAIIRFRTPVRDPRDMVFLFCCLAVGIGCGARVFAVASVGAFFFSVVALYLHWAPFSAKSEFEGLLRFLLPPDSDSHDQLRAIFESHLSSATLVAVREATQGDYLEYSYQTRMLRDDSQQKLMQAIQALPDVEEPSLLMQRSTVEI</sequence>
<dbReference type="eggNOG" id="COG1285">
    <property type="taxonomic scope" value="Bacteria"/>
</dbReference>
<proteinExistence type="predicted"/>
<dbReference type="Proteomes" id="UP000000925">
    <property type="component" value="Chromosome"/>
</dbReference>
<dbReference type="InterPro" id="IPR032531">
    <property type="entry name" value="DUF4956"/>
</dbReference>
<name>D5EI85_CORAD</name>
<feature type="transmembrane region" description="Helical" evidence="1">
    <location>
        <begin position="20"/>
        <end position="37"/>
    </location>
</feature>
<dbReference type="Pfam" id="PF16316">
    <property type="entry name" value="DUF4956"/>
    <property type="match status" value="1"/>
</dbReference>
<keyword evidence="1" id="KW-0472">Membrane</keyword>
<evidence type="ECO:0000256" key="1">
    <source>
        <dbReference type="SAM" id="Phobius"/>
    </source>
</evidence>
<evidence type="ECO:0000313" key="3">
    <source>
        <dbReference type="Proteomes" id="UP000000925"/>
    </source>
</evidence>